<dbReference type="Pfam" id="PF07715">
    <property type="entry name" value="Plug"/>
    <property type="match status" value="1"/>
</dbReference>
<evidence type="ECO:0000256" key="1">
    <source>
        <dbReference type="ARBA" id="ARBA00004571"/>
    </source>
</evidence>
<dbReference type="RefSeq" id="WP_170204529.1">
    <property type="nucleotide sequence ID" value="NZ_CP051685.1"/>
</dbReference>
<dbReference type="Pfam" id="PF00593">
    <property type="entry name" value="TonB_dep_Rec_b-barrel"/>
    <property type="match status" value="1"/>
</dbReference>
<keyword evidence="5 10" id="KW-0812">Transmembrane</keyword>
<keyword evidence="13" id="KW-0732">Signal</keyword>
<dbReference type="EMBL" id="CP051685">
    <property type="protein sequence ID" value="QJE02442.1"/>
    <property type="molecule type" value="Genomic_DNA"/>
</dbReference>
<evidence type="ECO:0000256" key="5">
    <source>
        <dbReference type="ARBA" id="ARBA00022692"/>
    </source>
</evidence>
<dbReference type="PANTHER" id="PTHR47234">
    <property type="match status" value="1"/>
</dbReference>
<keyword evidence="17" id="KW-1185">Reference proteome</keyword>
<reference evidence="16 17" key="1">
    <citation type="submission" date="2020-04" db="EMBL/GenBank/DDBJ databases">
        <title>Genome sequencing of novel species.</title>
        <authorList>
            <person name="Heo J."/>
            <person name="Kim S.-J."/>
            <person name="Kim J.-S."/>
            <person name="Hong S.-B."/>
            <person name="Kwon S.-W."/>
        </authorList>
    </citation>
    <scope>NUCLEOTIDE SEQUENCE [LARGE SCALE GENOMIC DNA]</scope>
    <source>
        <strain evidence="16 17">GN2-R2</strain>
    </source>
</reference>
<keyword evidence="4 10" id="KW-1134">Transmembrane beta strand</keyword>
<evidence type="ECO:0000256" key="7">
    <source>
        <dbReference type="ARBA" id="ARBA00023136"/>
    </source>
</evidence>
<organism evidence="16 17">
    <name type="scientific">Massilia forsythiae</name>
    <dbReference type="NCBI Taxonomy" id="2728020"/>
    <lineage>
        <taxon>Bacteria</taxon>
        <taxon>Pseudomonadati</taxon>
        <taxon>Pseudomonadota</taxon>
        <taxon>Betaproteobacteria</taxon>
        <taxon>Burkholderiales</taxon>
        <taxon>Oxalobacteraceae</taxon>
        <taxon>Telluria group</taxon>
        <taxon>Massilia</taxon>
    </lineage>
</organism>
<dbReference type="PROSITE" id="PS52016">
    <property type="entry name" value="TONB_DEPENDENT_REC_3"/>
    <property type="match status" value="1"/>
</dbReference>
<sequence>MSVPSIRPQSTARLTPSPRPKPSTHLKPSLVLLGAAFGTLALAPTALAQNADAGQNVQRVVVTGSSIKRIDGETALPVQILKREDIERVGATSTEELVKQLSSLSSAGSSTTVANATGYGGGSIATVSLRGLGSARTLVLVNGRRTAVYGGGSAGAAGSSVDVNSIPLAAIERVEVLKDGASAVYGSDAIAGVVNFILRKDFTGVEASANYGQTSDRLGRDRKASVFAGWGRMDEDGWNLTASATVQKTDPIFGADRAFASRLNTAAQNDYTSSIAFPANVVLNSRGTLGNPALPNCGPYSLVSPYSPTRCSYDNSPFVSLQPDFDKASFMANGRMRLSGGAEGYFESGYTKNKITSTTQAVPLAYNAITTASNPYVPAFAALIAQYPGVAAKYGSIGRGGAILIPSSPYYPTAFAAANGLAGLPLLLNYRDVANGSRSTLDVSENLRLVGGVRGTLAGWDMDSALLYSQSRVHSELLSGYAQYSKVLPIFNSGVINPFGDTADQSALAAVRAAEFRGTSYATTTSTTSVDLKGSREVWTLPAGAVGMALGAELRREEFEYDPSVAIQTGDIAGLGGNSFPVTGARNVGSVYAEMSIPIARKLDADVAVRYDNYQGVGHTVNPKASIRWQPAESLLLRSAVGKGFRAPSLTDMYTPQATSITGNGARDYVRCPNLATGAPRDCNFQFTTVTGGNPDLKPEKSLSLTAGVLWEPIRNASISLDAFRINLKDAIVVGGLSSTYILANAERTTRYAQFVNRGPADGNAAGVGPILSIVQTNSNLFKTQVAGVDVDAMYRLRLGEANRVNLRLSGTYMDKYDVQGADGTYTTSLDQALNASGGVVLRWKHNASVTWENGPYAATLMQNYQKAYTDALANLAPAGSQPRKVDAYQTFDLQLVYAGLKNTKLALGVKNMFDRDPPYTNLTSNFLGGYDVSYADPRGRYIYLTATYSYK</sequence>
<keyword evidence="8 16" id="KW-0675">Receptor</keyword>
<dbReference type="InterPro" id="IPR000531">
    <property type="entry name" value="Beta-barrel_TonB"/>
</dbReference>
<feature type="domain" description="TonB-dependent receptor plug" evidence="15">
    <location>
        <begin position="73"/>
        <end position="193"/>
    </location>
</feature>
<dbReference type="Proteomes" id="UP000502415">
    <property type="component" value="Chromosome"/>
</dbReference>
<dbReference type="Gene3D" id="2.40.170.20">
    <property type="entry name" value="TonB-dependent receptor, beta-barrel domain"/>
    <property type="match status" value="1"/>
</dbReference>
<dbReference type="InterPro" id="IPR039426">
    <property type="entry name" value="TonB-dep_rcpt-like"/>
</dbReference>
<dbReference type="InterPro" id="IPR037066">
    <property type="entry name" value="Plug_dom_sf"/>
</dbReference>
<dbReference type="KEGG" id="mfy:HH212_22455"/>
<keyword evidence="7 10" id="KW-0472">Membrane</keyword>
<keyword evidence="6 11" id="KW-0798">TonB box</keyword>
<dbReference type="GO" id="GO:0009279">
    <property type="term" value="C:cell outer membrane"/>
    <property type="evidence" value="ECO:0007669"/>
    <property type="project" value="UniProtKB-SubCell"/>
</dbReference>
<evidence type="ECO:0000256" key="9">
    <source>
        <dbReference type="ARBA" id="ARBA00023237"/>
    </source>
</evidence>
<evidence type="ECO:0000256" key="10">
    <source>
        <dbReference type="PROSITE-ProRule" id="PRU01360"/>
    </source>
</evidence>
<evidence type="ECO:0000256" key="11">
    <source>
        <dbReference type="RuleBase" id="RU003357"/>
    </source>
</evidence>
<dbReference type="AlphaFoldDB" id="A0A7Z2ZVS9"/>
<dbReference type="PANTHER" id="PTHR47234:SF2">
    <property type="entry name" value="TONB-DEPENDENT RECEPTOR"/>
    <property type="match status" value="1"/>
</dbReference>
<feature type="chain" id="PRO_5030682165" evidence="13">
    <location>
        <begin position="49"/>
        <end position="952"/>
    </location>
</feature>
<name>A0A7Z2ZVS9_9BURK</name>
<keyword evidence="3 10" id="KW-0813">Transport</keyword>
<feature type="signal peptide" evidence="13">
    <location>
        <begin position="1"/>
        <end position="48"/>
    </location>
</feature>
<dbReference type="Gene3D" id="2.170.130.10">
    <property type="entry name" value="TonB-dependent receptor, plug domain"/>
    <property type="match status" value="1"/>
</dbReference>
<evidence type="ECO:0000256" key="12">
    <source>
        <dbReference type="SAM" id="MobiDB-lite"/>
    </source>
</evidence>
<comment type="similarity">
    <text evidence="2 10 11">Belongs to the TonB-dependent receptor family.</text>
</comment>
<proteinExistence type="inferred from homology"/>
<evidence type="ECO:0000256" key="2">
    <source>
        <dbReference type="ARBA" id="ARBA00009810"/>
    </source>
</evidence>
<accession>A0A7Z2ZVS9</accession>
<gene>
    <name evidence="16" type="ORF">HH212_22455</name>
</gene>
<evidence type="ECO:0000256" key="3">
    <source>
        <dbReference type="ARBA" id="ARBA00022448"/>
    </source>
</evidence>
<evidence type="ECO:0000256" key="6">
    <source>
        <dbReference type="ARBA" id="ARBA00023077"/>
    </source>
</evidence>
<evidence type="ECO:0000313" key="16">
    <source>
        <dbReference type="EMBL" id="QJE02442.1"/>
    </source>
</evidence>
<evidence type="ECO:0000256" key="4">
    <source>
        <dbReference type="ARBA" id="ARBA00022452"/>
    </source>
</evidence>
<dbReference type="SUPFAM" id="SSF56935">
    <property type="entry name" value="Porins"/>
    <property type="match status" value="1"/>
</dbReference>
<comment type="subcellular location">
    <subcellularLocation>
        <location evidence="1 10">Cell outer membrane</location>
        <topology evidence="1 10">Multi-pass membrane protein</topology>
    </subcellularLocation>
</comment>
<dbReference type="InterPro" id="IPR036942">
    <property type="entry name" value="Beta-barrel_TonB_sf"/>
</dbReference>
<keyword evidence="9 10" id="KW-0998">Cell outer membrane</keyword>
<evidence type="ECO:0000256" key="8">
    <source>
        <dbReference type="ARBA" id="ARBA00023170"/>
    </source>
</evidence>
<dbReference type="CDD" id="cd01347">
    <property type="entry name" value="ligand_gated_channel"/>
    <property type="match status" value="1"/>
</dbReference>
<feature type="domain" description="TonB-dependent receptor-like beta-barrel" evidence="14">
    <location>
        <begin position="441"/>
        <end position="912"/>
    </location>
</feature>
<evidence type="ECO:0000256" key="13">
    <source>
        <dbReference type="SAM" id="SignalP"/>
    </source>
</evidence>
<evidence type="ECO:0000313" key="17">
    <source>
        <dbReference type="Proteomes" id="UP000502415"/>
    </source>
</evidence>
<protein>
    <submittedName>
        <fullName evidence="16">TonB-dependent receptor</fullName>
    </submittedName>
</protein>
<evidence type="ECO:0000259" key="15">
    <source>
        <dbReference type="Pfam" id="PF07715"/>
    </source>
</evidence>
<feature type="region of interest" description="Disordered" evidence="12">
    <location>
        <begin position="1"/>
        <end position="25"/>
    </location>
</feature>
<dbReference type="InterPro" id="IPR012910">
    <property type="entry name" value="Plug_dom"/>
</dbReference>
<evidence type="ECO:0000259" key="14">
    <source>
        <dbReference type="Pfam" id="PF00593"/>
    </source>
</evidence>